<dbReference type="EMBL" id="CM001223">
    <property type="protein sequence ID" value="KEH23083.1"/>
    <property type="molecule type" value="Genomic_DNA"/>
</dbReference>
<organism evidence="1 3">
    <name type="scientific">Medicago truncatula</name>
    <name type="common">Barrel medic</name>
    <name type="synonym">Medicago tribuloides</name>
    <dbReference type="NCBI Taxonomy" id="3880"/>
    <lineage>
        <taxon>Eukaryota</taxon>
        <taxon>Viridiplantae</taxon>
        <taxon>Streptophyta</taxon>
        <taxon>Embryophyta</taxon>
        <taxon>Tracheophyta</taxon>
        <taxon>Spermatophyta</taxon>
        <taxon>Magnoliopsida</taxon>
        <taxon>eudicotyledons</taxon>
        <taxon>Gunneridae</taxon>
        <taxon>Pentapetalae</taxon>
        <taxon>rosids</taxon>
        <taxon>fabids</taxon>
        <taxon>Fabales</taxon>
        <taxon>Fabaceae</taxon>
        <taxon>Papilionoideae</taxon>
        <taxon>50 kb inversion clade</taxon>
        <taxon>NPAAA clade</taxon>
        <taxon>Hologalegina</taxon>
        <taxon>IRL clade</taxon>
        <taxon>Trifolieae</taxon>
        <taxon>Medicago</taxon>
    </lineage>
</organism>
<keyword evidence="3" id="KW-1185">Reference proteome</keyword>
<reference evidence="1 3" key="1">
    <citation type="journal article" date="2011" name="Nature">
        <title>The Medicago genome provides insight into the evolution of rhizobial symbioses.</title>
        <authorList>
            <person name="Young N.D."/>
            <person name="Debelle F."/>
            <person name="Oldroyd G.E."/>
            <person name="Geurts R."/>
            <person name="Cannon S.B."/>
            <person name="Udvardi M.K."/>
            <person name="Benedito V.A."/>
            <person name="Mayer K.F."/>
            <person name="Gouzy J."/>
            <person name="Schoof H."/>
            <person name="Van de Peer Y."/>
            <person name="Proost S."/>
            <person name="Cook D.R."/>
            <person name="Meyers B.C."/>
            <person name="Spannagl M."/>
            <person name="Cheung F."/>
            <person name="De Mita S."/>
            <person name="Krishnakumar V."/>
            <person name="Gundlach H."/>
            <person name="Zhou S."/>
            <person name="Mudge J."/>
            <person name="Bharti A.K."/>
            <person name="Murray J.D."/>
            <person name="Naoumkina M.A."/>
            <person name="Rosen B."/>
            <person name="Silverstein K.A."/>
            <person name="Tang H."/>
            <person name="Rombauts S."/>
            <person name="Zhao P.X."/>
            <person name="Zhou P."/>
            <person name="Barbe V."/>
            <person name="Bardou P."/>
            <person name="Bechner M."/>
            <person name="Bellec A."/>
            <person name="Berger A."/>
            <person name="Berges H."/>
            <person name="Bidwell S."/>
            <person name="Bisseling T."/>
            <person name="Choisne N."/>
            <person name="Couloux A."/>
            <person name="Denny R."/>
            <person name="Deshpande S."/>
            <person name="Dai X."/>
            <person name="Doyle J.J."/>
            <person name="Dudez A.M."/>
            <person name="Farmer A.D."/>
            <person name="Fouteau S."/>
            <person name="Franken C."/>
            <person name="Gibelin C."/>
            <person name="Gish J."/>
            <person name="Goldstein S."/>
            <person name="Gonzalez A.J."/>
            <person name="Green P.J."/>
            <person name="Hallab A."/>
            <person name="Hartog M."/>
            <person name="Hua A."/>
            <person name="Humphray S.J."/>
            <person name="Jeong D.H."/>
            <person name="Jing Y."/>
            <person name="Jocker A."/>
            <person name="Kenton S.M."/>
            <person name="Kim D.J."/>
            <person name="Klee K."/>
            <person name="Lai H."/>
            <person name="Lang C."/>
            <person name="Lin S."/>
            <person name="Macmil S.L."/>
            <person name="Magdelenat G."/>
            <person name="Matthews L."/>
            <person name="McCorrison J."/>
            <person name="Monaghan E.L."/>
            <person name="Mun J.H."/>
            <person name="Najar F.Z."/>
            <person name="Nicholson C."/>
            <person name="Noirot C."/>
            <person name="O'Bleness M."/>
            <person name="Paule C.R."/>
            <person name="Poulain J."/>
            <person name="Prion F."/>
            <person name="Qin B."/>
            <person name="Qu C."/>
            <person name="Retzel E.F."/>
            <person name="Riddle C."/>
            <person name="Sallet E."/>
            <person name="Samain S."/>
            <person name="Samson N."/>
            <person name="Sanders I."/>
            <person name="Saurat O."/>
            <person name="Scarpelli C."/>
            <person name="Schiex T."/>
            <person name="Segurens B."/>
            <person name="Severin A.J."/>
            <person name="Sherrier D.J."/>
            <person name="Shi R."/>
            <person name="Sims S."/>
            <person name="Singer S.R."/>
            <person name="Sinharoy S."/>
            <person name="Sterck L."/>
            <person name="Viollet A."/>
            <person name="Wang B.B."/>
            <person name="Wang K."/>
            <person name="Wang M."/>
            <person name="Wang X."/>
            <person name="Warfsmann J."/>
            <person name="Weissenbach J."/>
            <person name="White D.D."/>
            <person name="White J.D."/>
            <person name="Wiley G.B."/>
            <person name="Wincker P."/>
            <person name="Xing Y."/>
            <person name="Yang L."/>
            <person name="Yao Z."/>
            <person name="Ying F."/>
            <person name="Zhai J."/>
            <person name="Zhou L."/>
            <person name="Zuber A."/>
            <person name="Denarie J."/>
            <person name="Dixon R.A."/>
            <person name="May G.D."/>
            <person name="Schwartz D.C."/>
            <person name="Rogers J."/>
            <person name="Quetier F."/>
            <person name="Town C.D."/>
            <person name="Roe B.A."/>
        </authorList>
    </citation>
    <scope>NUCLEOTIDE SEQUENCE [LARGE SCALE GENOMIC DNA]</scope>
    <source>
        <strain evidence="1">A17</strain>
        <strain evidence="2 3">cv. Jemalong A17</strain>
    </source>
</reference>
<accession>A0A072U1R1</accession>
<reference evidence="1 3" key="2">
    <citation type="journal article" date="2014" name="BMC Genomics">
        <title>An improved genome release (version Mt4.0) for the model legume Medicago truncatula.</title>
        <authorList>
            <person name="Tang H."/>
            <person name="Krishnakumar V."/>
            <person name="Bidwell S."/>
            <person name="Rosen B."/>
            <person name="Chan A."/>
            <person name="Zhou S."/>
            <person name="Gentzbittel L."/>
            <person name="Childs K.L."/>
            <person name="Yandell M."/>
            <person name="Gundlach H."/>
            <person name="Mayer K.F."/>
            <person name="Schwartz D.C."/>
            <person name="Town C.D."/>
        </authorList>
    </citation>
    <scope>GENOME REANNOTATION</scope>
    <source>
        <strain evidence="1">A17</strain>
        <strain evidence="2 3">cv. Jemalong A17</strain>
    </source>
</reference>
<reference evidence="2" key="3">
    <citation type="submission" date="2015-04" db="UniProtKB">
        <authorList>
            <consortium name="EnsemblPlants"/>
        </authorList>
    </citation>
    <scope>IDENTIFICATION</scope>
    <source>
        <strain evidence="2">cv. Jemalong A17</strain>
    </source>
</reference>
<evidence type="ECO:0000313" key="1">
    <source>
        <dbReference type="EMBL" id="KEH23083.1"/>
    </source>
</evidence>
<name>A0A072U1R1_MEDTR</name>
<sequence length="100" mass="11585">MVFVWRLIQNKISNKDNLMKKGIIFLEVLMIDSWRLLVKVLTIFLTCLVLENAMRALLVKDFIKTDTALKNAVCIQGSFGSTITAEISDGLWRRIHVWFK</sequence>
<dbReference type="AlphaFoldDB" id="A0A072U1R1"/>
<evidence type="ECO:0000313" key="3">
    <source>
        <dbReference type="Proteomes" id="UP000002051"/>
    </source>
</evidence>
<gene>
    <name evidence="1" type="ordered locus">MTR_7g066230</name>
</gene>
<dbReference type="EnsemblPlants" id="KEH23083">
    <property type="protein sequence ID" value="KEH23083"/>
    <property type="gene ID" value="MTR_7g066230"/>
</dbReference>
<evidence type="ECO:0000313" key="2">
    <source>
        <dbReference type="EnsemblPlants" id="KEH23083"/>
    </source>
</evidence>
<proteinExistence type="predicted"/>
<dbReference type="Proteomes" id="UP000002051">
    <property type="component" value="Unassembled WGS sequence"/>
</dbReference>
<dbReference type="HOGENOM" id="CLU_2310276_0_0_1"/>
<protein>
    <submittedName>
        <fullName evidence="1 2">Uncharacterized protein</fullName>
    </submittedName>
</protein>